<feature type="domain" description="FAD-binding FR-type" evidence="8">
    <location>
        <begin position="172"/>
        <end position="287"/>
    </location>
</feature>
<dbReference type="Pfam" id="PF09791">
    <property type="entry name" value="Oxidored-like"/>
    <property type="match status" value="1"/>
</dbReference>
<evidence type="ECO:0000256" key="5">
    <source>
        <dbReference type="ARBA" id="ARBA00023002"/>
    </source>
</evidence>
<keyword evidence="10" id="KW-1185">Reference proteome</keyword>
<comment type="cofactor">
    <cofactor evidence="1 6">
        <name>FAD</name>
        <dbReference type="ChEBI" id="CHEBI:57692"/>
    </cofactor>
</comment>
<evidence type="ECO:0000256" key="3">
    <source>
        <dbReference type="ARBA" id="ARBA00022630"/>
    </source>
</evidence>
<dbReference type="PANTHER" id="PTHR19370:SF184">
    <property type="entry name" value="NADH-CYTOCHROME B5 REDUCTASE-LIKE"/>
    <property type="match status" value="1"/>
</dbReference>
<evidence type="ECO:0000256" key="6">
    <source>
        <dbReference type="PIRSR" id="PIRSR601834-1"/>
    </source>
</evidence>
<dbReference type="PROSITE" id="PS51384">
    <property type="entry name" value="FAD_FR"/>
    <property type="match status" value="1"/>
</dbReference>
<dbReference type="OrthoDB" id="432685at2759"/>
<keyword evidence="4 6" id="KW-0274">FAD</keyword>
<sequence>MADPLAKSTNPAVLRFLAEVAKAKEAKAAAERVRAELHTPTVVVEIQKDTGDDDDKDAGVNAATAHWQRPGVYYRDGEWHMHLPDPPARPAPDECCGGGCSPCVFDAHREALTQHEVLAARIRTEYQRRRAKGRPSGHSGVIACDERDTEVLTDMEDLCEGSGAHDQPLCAYTFRPFRLMAKRVYTQDSWELIGKVASPLPSLSRKECVANAVSLGVAAGQHVLLRGQVDGRLVTKAFTPVTKLADTGTFRLLIKAYKDHLMSRYVASLRVGDNLLLRGPVQSVGFVELPADPTEHVWLFAAGSGITPMYQLLQYEAAKRTTGRDADPLHARITLLYVNKSPEDVWLKEELCAMAEQHSICRVTFIYTQASEAMASNVSAVPVQRTGPERRHDDNGRDNAGTQPLPAVAETALTAQMTQYIQLAGRPTASWLVAWAAARSGAMHACRTGLDREIGDLQPESITAYVCGPIPFNTALREQLSAMEEPQRYRMAVHVFA</sequence>
<feature type="binding site" evidence="6">
    <location>
        <position position="255"/>
    </location>
    <ligand>
        <name>FAD</name>
        <dbReference type="ChEBI" id="CHEBI:57692"/>
    </ligand>
</feature>
<dbReference type="SUPFAM" id="SSF52343">
    <property type="entry name" value="Ferredoxin reductase-like, C-terminal NADP-linked domain"/>
    <property type="match status" value="1"/>
</dbReference>
<keyword evidence="5" id="KW-0560">Oxidoreductase</keyword>
<keyword evidence="3 6" id="KW-0285">Flavoprotein</keyword>
<feature type="binding site" evidence="6">
    <location>
        <position position="253"/>
    </location>
    <ligand>
        <name>FAD</name>
        <dbReference type="ChEBI" id="CHEBI:57692"/>
    </ligand>
</feature>
<dbReference type="Pfam" id="PF00175">
    <property type="entry name" value="NAD_binding_1"/>
    <property type="match status" value="1"/>
</dbReference>
<dbReference type="PANTHER" id="PTHR19370">
    <property type="entry name" value="NADH-CYTOCHROME B5 REDUCTASE"/>
    <property type="match status" value="1"/>
</dbReference>
<dbReference type="GO" id="GO:0016491">
    <property type="term" value="F:oxidoreductase activity"/>
    <property type="evidence" value="ECO:0007669"/>
    <property type="project" value="UniProtKB-KW"/>
</dbReference>
<proteinExistence type="inferred from homology"/>
<evidence type="ECO:0000256" key="7">
    <source>
        <dbReference type="SAM" id="MobiDB-lite"/>
    </source>
</evidence>
<protein>
    <recommendedName>
        <fullName evidence="8">FAD-binding FR-type domain-containing protein</fullName>
    </recommendedName>
</protein>
<dbReference type="Gene3D" id="3.40.50.80">
    <property type="entry name" value="Nucleotide-binding domain of ferredoxin-NADP reductase (FNR) module"/>
    <property type="match status" value="1"/>
</dbReference>
<feature type="binding site" evidence="6">
    <location>
        <position position="307"/>
    </location>
    <ligand>
        <name>FAD</name>
        <dbReference type="ChEBI" id="CHEBI:57692"/>
    </ligand>
</feature>
<evidence type="ECO:0000256" key="4">
    <source>
        <dbReference type="ARBA" id="ARBA00022827"/>
    </source>
</evidence>
<dbReference type="EMBL" id="KZ992460">
    <property type="protein sequence ID" value="RKP10292.1"/>
    <property type="molecule type" value="Genomic_DNA"/>
</dbReference>
<evidence type="ECO:0000313" key="10">
    <source>
        <dbReference type="Proteomes" id="UP000271241"/>
    </source>
</evidence>
<feature type="binding site" evidence="6">
    <location>
        <position position="263"/>
    </location>
    <ligand>
        <name>FAD</name>
        <dbReference type="ChEBI" id="CHEBI:57692"/>
    </ligand>
</feature>
<feature type="compositionally biased region" description="Basic and acidic residues" evidence="7">
    <location>
        <begin position="387"/>
        <end position="397"/>
    </location>
</feature>
<dbReference type="SUPFAM" id="SSF63380">
    <property type="entry name" value="Riboflavin synthase domain-like"/>
    <property type="match status" value="1"/>
</dbReference>
<feature type="binding site" evidence="6">
    <location>
        <position position="262"/>
    </location>
    <ligand>
        <name>FAD</name>
        <dbReference type="ChEBI" id="CHEBI:57692"/>
    </ligand>
</feature>
<dbReference type="AlphaFoldDB" id="A0A4P9XW79"/>
<dbReference type="PRINTS" id="PR00406">
    <property type="entry name" value="CYTB5RDTASE"/>
</dbReference>
<organism evidence="9 10">
    <name type="scientific">Thamnocephalis sphaerospora</name>
    <dbReference type="NCBI Taxonomy" id="78915"/>
    <lineage>
        <taxon>Eukaryota</taxon>
        <taxon>Fungi</taxon>
        <taxon>Fungi incertae sedis</taxon>
        <taxon>Zoopagomycota</taxon>
        <taxon>Zoopagomycotina</taxon>
        <taxon>Zoopagomycetes</taxon>
        <taxon>Zoopagales</taxon>
        <taxon>Sigmoideomycetaceae</taxon>
        <taxon>Thamnocephalis</taxon>
    </lineage>
</organism>
<name>A0A4P9XW79_9FUNG</name>
<dbReference type="Gene3D" id="2.40.30.10">
    <property type="entry name" value="Translation factors"/>
    <property type="match status" value="1"/>
</dbReference>
<dbReference type="InterPro" id="IPR017938">
    <property type="entry name" value="Riboflavin_synthase-like_b-brl"/>
</dbReference>
<dbReference type="Proteomes" id="UP000271241">
    <property type="component" value="Unassembled WGS sequence"/>
</dbReference>
<dbReference type="InterPro" id="IPR017927">
    <property type="entry name" value="FAD-bd_FR_type"/>
</dbReference>
<dbReference type="STRING" id="78915.A0A4P9XW79"/>
<evidence type="ECO:0000256" key="1">
    <source>
        <dbReference type="ARBA" id="ARBA00001974"/>
    </source>
</evidence>
<accession>A0A4P9XW79</accession>
<evidence type="ECO:0000313" key="9">
    <source>
        <dbReference type="EMBL" id="RKP10292.1"/>
    </source>
</evidence>
<evidence type="ECO:0000256" key="2">
    <source>
        <dbReference type="ARBA" id="ARBA00006105"/>
    </source>
</evidence>
<gene>
    <name evidence="9" type="ORF">THASP1DRAFT_27930</name>
</gene>
<evidence type="ECO:0000259" key="8">
    <source>
        <dbReference type="PROSITE" id="PS51384"/>
    </source>
</evidence>
<dbReference type="InterPro" id="IPR019180">
    <property type="entry name" value="Oxidoreductase-like_N"/>
</dbReference>
<feature type="region of interest" description="Disordered" evidence="7">
    <location>
        <begin position="378"/>
        <end position="403"/>
    </location>
</feature>
<dbReference type="Pfam" id="PF00970">
    <property type="entry name" value="FAD_binding_6"/>
    <property type="match status" value="1"/>
</dbReference>
<dbReference type="InterPro" id="IPR039261">
    <property type="entry name" value="FNR_nucleotide-bd"/>
</dbReference>
<dbReference type="InterPro" id="IPR001834">
    <property type="entry name" value="CBR-like"/>
</dbReference>
<reference evidence="10" key="1">
    <citation type="journal article" date="2018" name="Nat. Microbiol.">
        <title>Leveraging single-cell genomics to expand the fungal tree of life.</title>
        <authorList>
            <person name="Ahrendt S.R."/>
            <person name="Quandt C.A."/>
            <person name="Ciobanu D."/>
            <person name="Clum A."/>
            <person name="Salamov A."/>
            <person name="Andreopoulos B."/>
            <person name="Cheng J.F."/>
            <person name="Woyke T."/>
            <person name="Pelin A."/>
            <person name="Henrissat B."/>
            <person name="Reynolds N.K."/>
            <person name="Benny G.L."/>
            <person name="Smith M.E."/>
            <person name="James T.Y."/>
            <person name="Grigoriev I.V."/>
        </authorList>
    </citation>
    <scope>NUCLEOTIDE SEQUENCE [LARGE SCALE GENOMIC DNA]</scope>
    <source>
        <strain evidence="10">RSA 1356</strain>
    </source>
</reference>
<dbReference type="InterPro" id="IPR001433">
    <property type="entry name" value="OxRdtase_FAD/NAD-bd"/>
</dbReference>
<dbReference type="InterPro" id="IPR008333">
    <property type="entry name" value="Cbr1-like_FAD-bd_dom"/>
</dbReference>
<comment type="similarity">
    <text evidence="2">Belongs to the flavoprotein pyridine nucleotide cytochrome reductase family.</text>
</comment>
<dbReference type="CDD" id="cd06183">
    <property type="entry name" value="cyt_b5_reduct_like"/>
    <property type="match status" value="1"/>
</dbReference>